<comment type="caution">
    <text evidence="2">The sequence shown here is derived from an EMBL/GenBank/DDBJ whole genome shotgun (WGS) entry which is preliminary data.</text>
</comment>
<feature type="non-terminal residue" evidence="2">
    <location>
        <position position="821"/>
    </location>
</feature>
<name>A0A812SRL4_9DINO</name>
<reference evidence="2" key="1">
    <citation type="submission" date="2021-02" db="EMBL/GenBank/DDBJ databases">
        <authorList>
            <person name="Dougan E. K."/>
            <person name="Rhodes N."/>
            <person name="Thang M."/>
            <person name="Chan C."/>
        </authorList>
    </citation>
    <scope>NUCLEOTIDE SEQUENCE</scope>
</reference>
<evidence type="ECO:0000313" key="2">
    <source>
        <dbReference type="EMBL" id="CAE7490860.1"/>
    </source>
</evidence>
<evidence type="ECO:0000313" key="3">
    <source>
        <dbReference type="Proteomes" id="UP000601435"/>
    </source>
</evidence>
<dbReference type="AlphaFoldDB" id="A0A812SRL4"/>
<gene>
    <name evidence="2" type="primary">FEN1</name>
    <name evidence="2" type="ORF">SNEC2469_LOCUS13963</name>
</gene>
<sequence length="821" mass="89854">HQQGLLQQGKAPPTADAQVAAAAKPPGDRCVGVAIEDARQPVHIMEASIRNFCEAGQPRTVFTKNETDPLAEIILDVTAESIRIRSRSCTGDCDARMDACASCKAVARNRGFWKHIAQKSYMIDCVMLAHVLLHGSSDEAAQHIEMMKQRDYFQLGYSGSDLATILQKPGKMEKIRAICWKMECVPALRRSDSWQRFYDAWLTKAPVRHSCDLEAEAHALLSSQLSEAIAAGRARSMDVTLAAKIAAGALQGESLVQSLITSFLMKYKSGLQAESGRYKTSSQHMDYDSLADALASLGRSADVDSLLRIFRVNPKKQIKIDPWMPSLPQSFCAEDAVLRRNVELSLGLLKKAGGRCHLILDETCWSPEYTLLRGIHAGKDALVGGVWCSQPTDSYALLPPNTVKPPVDKLCKLSLHCVMKHPATKKFTFEICCLPRPSTATGKDTFLVLDSILAQATAANGGLPPLGCAFDGATINGAINRVFLGLAAPEERAGTQFFVHCKVVRPELKYWPFGCLYYKNHLLTGSNGAFHIQKRLSLQLASGCKVVVLGSAWCCLSRLLAQGLPHKSYCCVDVQSDKAAVQRLSVPWIAREWACLGNHVMGLLSGLLASISTGSSGFTKKEMAFNGLCLYYMMLLHLIDNKFTYGKDWAHYTLAGVTIRNVCSQVAHSVTMCLTELEHKQLQEIAIEEHFSTPSLANGLLGIARSHCKQARTLRDMTASQLEGPCTDKCRDPMSAAELVKVSHVALATAVDFWCVISENQTPDELVRQLVEWWSRDGPKFFQCEAEATEDAGGCLDPDMVEITEELGGPPVQDCGAGNWG</sequence>
<evidence type="ECO:0000256" key="1">
    <source>
        <dbReference type="SAM" id="MobiDB-lite"/>
    </source>
</evidence>
<proteinExistence type="predicted"/>
<organism evidence="2 3">
    <name type="scientific">Symbiodinium necroappetens</name>
    <dbReference type="NCBI Taxonomy" id="1628268"/>
    <lineage>
        <taxon>Eukaryota</taxon>
        <taxon>Sar</taxon>
        <taxon>Alveolata</taxon>
        <taxon>Dinophyceae</taxon>
        <taxon>Suessiales</taxon>
        <taxon>Symbiodiniaceae</taxon>
        <taxon>Symbiodinium</taxon>
    </lineage>
</organism>
<feature type="region of interest" description="Disordered" evidence="1">
    <location>
        <begin position="1"/>
        <end position="22"/>
    </location>
</feature>
<dbReference type="Proteomes" id="UP000601435">
    <property type="component" value="Unassembled WGS sequence"/>
</dbReference>
<keyword evidence="3" id="KW-1185">Reference proteome</keyword>
<accession>A0A812SRL4</accession>
<dbReference type="EMBL" id="CAJNJA010022344">
    <property type="protein sequence ID" value="CAE7490860.1"/>
    <property type="molecule type" value="Genomic_DNA"/>
</dbReference>
<protein>
    <submittedName>
        <fullName evidence="2">FEN1 protein</fullName>
    </submittedName>
</protein>
<feature type="compositionally biased region" description="Low complexity" evidence="1">
    <location>
        <begin position="11"/>
        <end position="22"/>
    </location>
</feature>
<dbReference type="OrthoDB" id="417806at2759"/>